<sequence>MNLNKEKKSKISIDLNNKKFYCSTKNESFLFTINNSPKNLKSKSFNIKFEYGKIRKEANIINNNIFFFTLKCESRTCFVELSRLNNRTKFVMPY</sequence>
<protein>
    <submittedName>
        <fullName evidence="1">Uncharacterized protein</fullName>
    </submittedName>
</protein>
<dbReference type="Proteomes" id="UP000276133">
    <property type="component" value="Unassembled WGS sequence"/>
</dbReference>
<evidence type="ECO:0000313" key="2">
    <source>
        <dbReference type="Proteomes" id="UP000276133"/>
    </source>
</evidence>
<name>A0A3M7T519_BRAPC</name>
<accession>A0A3M7T519</accession>
<gene>
    <name evidence="1" type="ORF">BpHYR1_008540</name>
</gene>
<organism evidence="1 2">
    <name type="scientific">Brachionus plicatilis</name>
    <name type="common">Marine rotifer</name>
    <name type="synonym">Brachionus muelleri</name>
    <dbReference type="NCBI Taxonomy" id="10195"/>
    <lineage>
        <taxon>Eukaryota</taxon>
        <taxon>Metazoa</taxon>
        <taxon>Spiralia</taxon>
        <taxon>Gnathifera</taxon>
        <taxon>Rotifera</taxon>
        <taxon>Eurotatoria</taxon>
        <taxon>Monogononta</taxon>
        <taxon>Pseudotrocha</taxon>
        <taxon>Ploima</taxon>
        <taxon>Brachionidae</taxon>
        <taxon>Brachionus</taxon>
    </lineage>
</organism>
<dbReference type="EMBL" id="REGN01000289">
    <property type="protein sequence ID" value="RNA43027.1"/>
    <property type="molecule type" value="Genomic_DNA"/>
</dbReference>
<proteinExistence type="predicted"/>
<dbReference type="AlphaFoldDB" id="A0A3M7T519"/>
<reference evidence="1 2" key="1">
    <citation type="journal article" date="2018" name="Sci. Rep.">
        <title>Genomic signatures of local adaptation to the degree of environmental predictability in rotifers.</title>
        <authorList>
            <person name="Franch-Gras L."/>
            <person name="Hahn C."/>
            <person name="Garcia-Roger E.M."/>
            <person name="Carmona M.J."/>
            <person name="Serra M."/>
            <person name="Gomez A."/>
        </authorList>
    </citation>
    <scope>NUCLEOTIDE SEQUENCE [LARGE SCALE GENOMIC DNA]</scope>
    <source>
        <strain evidence="1">HYR1</strain>
    </source>
</reference>
<keyword evidence="2" id="KW-1185">Reference proteome</keyword>
<evidence type="ECO:0000313" key="1">
    <source>
        <dbReference type="EMBL" id="RNA43027.1"/>
    </source>
</evidence>
<comment type="caution">
    <text evidence="1">The sequence shown here is derived from an EMBL/GenBank/DDBJ whole genome shotgun (WGS) entry which is preliminary data.</text>
</comment>